<dbReference type="OrthoDB" id="9807558at2"/>
<evidence type="ECO:0000256" key="1">
    <source>
        <dbReference type="ARBA" id="ARBA00023015"/>
    </source>
</evidence>
<dbReference type="Pfam" id="PF09339">
    <property type="entry name" value="HTH_IclR"/>
    <property type="match status" value="1"/>
</dbReference>
<dbReference type="InterPro" id="IPR036388">
    <property type="entry name" value="WH-like_DNA-bd_sf"/>
</dbReference>
<dbReference type="EMBL" id="WWNR01000001">
    <property type="protein sequence ID" value="MZQ87500.1"/>
    <property type="molecule type" value="Genomic_DNA"/>
</dbReference>
<dbReference type="Proteomes" id="UP000477083">
    <property type="component" value="Unassembled WGS sequence"/>
</dbReference>
<gene>
    <name evidence="5" type="ORF">GS660_00125</name>
</gene>
<dbReference type="RefSeq" id="WP_161342200.1">
    <property type="nucleotide sequence ID" value="NZ_BMGW01000001.1"/>
</dbReference>
<proteinExistence type="predicted"/>
<evidence type="ECO:0000313" key="6">
    <source>
        <dbReference type="Proteomes" id="UP000477083"/>
    </source>
</evidence>
<dbReference type="AlphaFoldDB" id="A0A6L8VE44"/>
<evidence type="ECO:0000259" key="4">
    <source>
        <dbReference type="PROSITE" id="PS51078"/>
    </source>
</evidence>
<dbReference type="SUPFAM" id="SSF55781">
    <property type="entry name" value="GAF domain-like"/>
    <property type="match status" value="1"/>
</dbReference>
<evidence type="ECO:0000256" key="2">
    <source>
        <dbReference type="ARBA" id="ARBA00023125"/>
    </source>
</evidence>
<dbReference type="InterPro" id="IPR005471">
    <property type="entry name" value="Tscrpt_reg_IclR_N"/>
</dbReference>
<dbReference type="InterPro" id="IPR050707">
    <property type="entry name" value="HTH_MetabolicPath_Reg"/>
</dbReference>
<dbReference type="Gene3D" id="3.30.450.40">
    <property type="match status" value="1"/>
</dbReference>
<protein>
    <submittedName>
        <fullName evidence="5">Helix-turn-helix domain-containing protein</fullName>
    </submittedName>
</protein>
<dbReference type="GO" id="GO:0046278">
    <property type="term" value="P:3,4-dihydroxybenzoate metabolic process"/>
    <property type="evidence" value="ECO:0007669"/>
    <property type="project" value="InterPro"/>
</dbReference>
<dbReference type="InterPro" id="IPR012794">
    <property type="entry name" value="PcaR_PcaU"/>
</dbReference>
<name>A0A6L8VE44_9RHOB</name>
<dbReference type="SMART" id="SM00346">
    <property type="entry name" value="HTH_ICLR"/>
    <property type="match status" value="1"/>
</dbReference>
<dbReference type="GO" id="GO:0045892">
    <property type="term" value="P:negative regulation of DNA-templated transcription"/>
    <property type="evidence" value="ECO:0007669"/>
    <property type="project" value="TreeGrafter"/>
</dbReference>
<accession>A0A6L8VE44</accession>
<keyword evidence="2" id="KW-0238">DNA-binding</keyword>
<keyword evidence="1" id="KW-0805">Transcription regulation</keyword>
<dbReference type="InterPro" id="IPR036390">
    <property type="entry name" value="WH_DNA-bd_sf"/>
</dbReference>
<dbReference type="PANTHER" id="PTHR30136:SF34">
    <property type="entry name" value="TRANSCRIPTIONAL REGULATOR"/>
    <property type="match status" value="1"/>
</dbReference>
<sequence>MTISERDTMGGLAKGLLVIETFTADRPRQSIAEVSAASGLDRATARRCLLTLAHHGYADWDGKFFTLTPRVLRLGTACLATMPLPQIVQPLLDDLSDRIGQSSSVSILDGAEIVYVARAAQRKVMSIALMPGSRLPAFCTSMGRVLLAALPEAEVREMLAAHPPVARTSFTRTEPEAILAELAQVRAQGFALIDQEVELGLQSVAVPLLNMHGRAVAALNVGLAAGPTPLETTAEGLLPALRAVAAETRAVLR</sequence>
<comment type="caution">
    <text evidence="5">The sequence shown here is derived from an EMBL/GenBank/DDBJ whole genome shotgun (WGS) entry which is preliminary data.</text>
</comment>
<dbReference type="Pfam" id="PF01614">
    <property type="entry name" value="IclR_C"/>
    <property type="match status" value="1"/>
</dbReference>
<evidence type="ECO:0000256" key="3">
    <source>
        <dbReference type="ARBA" id="ARBA00023163"/>
    </source>
</evidence>
<dbReference type="InterPro" id="IPR014757">
    <property type="entry name" value="Tscrpt_reg_IclR_C"/>
</dbReference>
<dbReference type="Gene3D" id="1.10.10.10">
    <property type="entry name" value="Winged helix-like DNA-binding domain superfamily/Winged helix DNA-binding domain"/>
    <property type="match status" value="1"/>
</dbReference>
<reference evidence="5 6" key="1">
    <citation type="submission" date="2020-01" db="EMBL/GenBank/DDBJ databases">
        <title>Frigidibacter albus SP32T (=CGMCC 1.13995T).</title>
        <authorList>
            <person name="Liao X."/>
        </authorList>
    </citation>
    <scope>NUCLEOTIDE SEQUENCE [LARGE SCALE GENOMIC DNA]</scope>
    <source>
        <strain evidence="5 6">SP32</strain>
    </source>
</reference>
<organism evidence="5 6">
    <name type="scientific">Frigidibacter albus</name>
    <dbReference type="NCBI Taxonomy" id="1465486"/>
    <lineage>
        <taxon>Bacteria</taxon>
        <taxon>Pseudomonadati</taxon>
        <taxon>Pseudomonadota</taxon>
        <taxon>Alphaproteobacteria</taxon>
        <taxon>Rhodobacterales</taxon>
        <taxon>Paracoccaceae</taxon>
        <taxon>Frigidibacter</taxon>
    </lineage>
</organism>
<dbReference type="NCBIfam" id="TIGR02431">
    <property type="entry name" value="pcaR_pcaU"/>
    <property type="match status" value="1"/>
</dbReference>
<feature type="domain" description="IclR-ED" evidence="4">
    <location>
        <begin position="70"/>
        <end position="253"/>
    </location>
</feature>
<dbReference type="GO" id="GO:0003677">
    <property type="term" value="F:DNA binding"/>
    <property type="evidence" value="ECO:0007669"/>
    <property type="project" value="UniProtKB-KW"/>
</dbReference>
<dbReference type="GO" id="GO:0003700">
    <property type="term" value="F:DNA-binding transcription factor activity"/>
    <property type="evidence" value="ECO:0007669"/>
    <property type="project" value="TreeGrafter"/>
</dbReference>
<dbReference type="GO" id="GO:0045893">
    <property type="term" value="P:positive regulation of DNA-templated transcription"/>
    <property type="evidence" value="ECO:0007669"/>
    <property type="project" value="InterPro"/>
</dbReference>
<dbReference type="InterPro" id="IPR029016">
    <property type="entry name" value="GAF-like_dom_sf"/>
</dbReference>
<dbReference type="PROSITE" id="PS51078">
    <property type="entry name" value="ICLR_ED"/>
    <property type="match status" value="1"/>
</dbReference>
<dbReference type="PANTHER" id="PTHR30136">
    <property type="entry name" value="HELIX-TURN-HELIX TRANSCRIPTIONAL REGULATOR, ICLR FAMILY"/>
    <property type="match status" value="1"/>
</dbReference>
<keyword evidence="6" id="KW-1185">Reference proteome</keyword>
<evidence type="ECO:0000313" key="5">
    <source>
        <dbReference type="EMBL" id="MZQ87500.1"/>
    </source>
</evidence>
<keyword evidence="3" id="KW-0804">Transcription</keyword>
<dbReference type="SUPFAM" id="SSF46785">
    <property type="entry name" value="Winged helix' DNA-binding domain"/>
    <property type="match status" value="1"/>
</dbReference>